<reference evidence="5" key="2">
    <citation type="submission" date="2020-10" db="UniProtKB">
        <authorList>
            <consortium name="WormBaseParasite"/>
        </authorList>
    </citation>
    <scope>IDENTIFICATION</scope>
</reference>
<dbReference type="InterPro" id="IPR005176">
    <property type="entry name" value="PONY_dom"/>
</dbReference>
<dbReference type="GO" id="GO:0097602">
    <property type="term" value="F:cullin family protein binding"/>
    <property type="evidence" value="ECO:0007669"/>
    <property type="project" value="TreeGrafter"/>
</dbReference>
<dbReference type="GO" id="GO:0000151">
    <property type="term" value="C:ubiquitin ligase complex"/>
    <property type="evidence" value="ECO:0007669"/>
    <property type="project" value="TreeGrafter"/>
</dbReference>
<protein>
    <recommendedName>
        <fullName evidence="1">Defective in cullin neddylation protein</fullName>
    </recommendedName>
</protein>
<dbReference type="GO" id="GO:0032182">
    <property type="term" value="F:ubiquitin-like protein binding"/>
    <property type="evidence" value="ECO:0007669"/>
    <property type="project" value="TreeGrafter"/>
</dbReference>
<dbReference type="PROSITE" id="PS51229">
    <property type="entry name" value="DCUN1"/>
    <property type="match status" value="1"/>
</dbReference>
<dbReference type="PANTHER" id="PTHR12281:SF32">
    <property type="entry name" value="DCN1-LIKE PROTEIN"/>
    <property type="match status" value="1"/>
</dbReference>
<dbReference type="GO" id="GO:0045116">
    <property type="term" value="P:protein neddylation"/>
    <property type="evidence" value="ECO:0007669"/>
    <property type="project" value="TreeGrafter"/>
</dbReference>
<dbReference type="AlphaFoldDB" id="A0A7E4VV79"/>
<sequence length="247" mass="28209">MTNWIAKLSKSTKSKSKKSASMNTDAASSSKTDQSQTQSNQKPSKPVSSSKMASKLTVYDQLFVNYANDPSDNLPDRIGPNGVLRLLQDVHAEPTDCSVLIFAWKCKAQTQCEFSNEEWTNGLKAINCDSLDKLQKWFKNARNCIQKPADFDEFYVFSFAYAKSLAQRGLSLEVAVAYWRIIYGDNRRVDHWIKWVEQKGTGITKDEWTSFGAFIQKIKPDFSNYDDTGSWPLRIDDYVEFCKEEKV</sequence>
<name>A0A7E4VV79_PANRE</name>
<evidence type="ECO:0000256" key="2">
    <source>
        <dbReference type="SAM" id="MobiDB-lite"/>
    </source>
</evidence>
<dbReference type="WBParaSite" id="Pan_g3782.t1">
    <property type="protein sequence ID" value="Pan_g3782.t1"/>
    <property type="gene ID" value="Pan_g3782"/>
</dbReference>
<dbReference type="Gene3D" id="1.10.238.10">
    <property type="entry name" value="EF-hand"/>
    <property type="match status" value="1"/>
</dbReference>
<dbReference type="Proteomes" id="UP000492821">
    <property type="component" value="Unassembled WGS sequence"/>
</dbReference>
<feature type="compositionally biased region" description="Low complexity" evidence="2">
    <location>
        <begin position="19"/>
        <end position="42"/>
    </location>
</feature>
<evidence type="ECO:0000259" key="3">
    <source>
        <dbReference type="PROSITE" id="PS51229"/>
    </source>
</evidence>
<dbReference type="Pfam" id="PF03556">
    <property type="entry name" value="Cullin_binding"/>
    <property type="match status" value="1"/>
</dbReference>
<organism evidence="4 5">
    <name type="scientific">Panagrellus redivivus</name>
    <name type="common">Microworm</name>
    <dbReference type="NCBI Taxonomy" id="6233"/>
    <lineage>
        <taxon>Eukaryota</taxon>
        <taxon>Metazoa</taxon>
        <taxon>Ecdysozoa</taxon>
        <taxon>Nematoda</taxon>
        <taxon>Chromadorea</taxon>
        <taxon>Rhabditida</taxon>
        <taxon>Tylenchina</taxon>
        <taxon>Panagrolaimomorpha</taxon>
        <taxon>Panagrolaimoidea</taxon>
        <taxon>Panagrolaimidae</taxon>
        <taxon>Panagrellus</taxon>
    </lineage>
</organism>
<evidence type="ECO:0000313" key="5">
    <source>
        <dbReference type="WBParaSite" id="Pan_g3782.t1"/>
    </source>
</evidence>
<dbReference type="InterPro" id="IPR014764">
    <property type="entry name" value="DCN-prot"/>
</dbReference>
<proteinExistence type="predicted"/>
<dbReference type="GO" id="GO:0031624">
    <property type="term" value="F:ubiquitin conjugating enzyme binding"/>
    <property type="evidence" value="ECO:0007669"/>
    <property type="project" value="TreeGrafter"/>
</dbReference>
<accession>A0A7E4VV79</accession>
<feature type="region of interest" description="Disordered" evidence="2">
    <location>
        <begin position="1"/>
        <end position="53"/>
    </location>
</feature>
<evidence type="ECO:0000313" key="4">
    <source>
        <dbReference type="Proteomes" id="UP000492821"/>
    </source>
</evidence>
<reference evidence="4" key="1">
    <citation type="journal article" date="2013" name="Genetics">
        <title>The draft genome and transcriptome of Panagrellus redivivus are shaped by the harsh demands of a free-living lifestyle.</title>
        <authorList>
            <person name="Srinivasan J."/>
            <person name="Dillman A.R."/>
            <person name="Macchietto M.G."/>
            <person name="Heikkinen L."/>
            <person name="Lakso M."/>
            <person name="Fracchia K.M."/>
            <person name="Antoshechkin I."/>
            <person name="Mortazavi A."/>
            <person name="Wong G."/>
            <person name="Sternberg P.W."/>
        </authorList>
    </citation>
    <scope>NUCLEOTIDE SEQUENCE [LARGE SCALE GENOMIC DNA]</scope>
    <source>
        <strain evidence="4">MT8872</strain>
    </source>
</reference>
<dbReference type="PANTHER" id="PTHR12281">
    <property type="entry name" value="RP42 RELATED"/>
    <property type="match status" value="1"/>
</dbReference>
<feature type="domain" description="DCUN1" evidence="3">
    <location>
        <begin position="54"/>
        <end position="243"/>
    </location>
</feature>
<keyword evidence="4" id="KW-1185">Reference proteome</keyword>
<dbReference type="Gene3D" id="1.10.238.200">
    <property type="entry name" value="Cullin, PONY binding domain"/>
    <property type="match status" value="1"/>
</dbReference>
<evidence type="ECO:0000256" key="1">
    <source>
        <dbReference type="RuleBase" id="RU410713"/>
    </source>
</evidence>
<dbReference type="InterPro" id="IPR042460">
    <property type="entry name" value="DCN1-like_PONY"/>
</dbReference>
<comment type="function">
    <text evidence="1">Neddylation of cullins play an essential role in the regulation of SCF-type complexes activity.</text>
</comment>